<evidence type="ECO:0000256" key="2">
    <source>
        <dbReference type="ARBA" id="ARBA00022679"/>
    </source>
</evidence>
<comment type="caution">
    <text evidence="7">The sequence shown here is derived from an EMBL/GenBank/DDBJ whole genome shotgun (WGS) entry which is preliminary data.</text>
</comment>
<evidence type="ECO:0000256" key="1">
    <source>
        <dbReference type="ARBA" id="ARBA00022527"/>
    </source>
</evidence>
<dbReference type="Gene3D" id="1.10.510.10">
    <property type="entry name" value="Transferase(Phosphotransferase) domain 1"/>
    <property type="match status" value="1"/>
</dbReference>
<dbReference type="InterPro" id="IPR011009">
    <property type="entry name" value="Kinase-like_dom_sf"/>
</dbReference>
<evidence type="ECO:0000256" key="4">
    <source>
        <dbReference type="ARBA" id="ARBA00022777"/>
    </source>
</evidence>
<keyword evidence="8" id="KW-1185">Reference proteome</keyword>
<keyword evidence="3" id="KW-0547">Nucleotide-binding</keyword>
<dbReference type="AlphaFoldDB" id="A0A2R5GI25"/>
<dbReference type="SMART" id="SM00220">
    <property type="entry name" value="S_TKc"/>
    <property type="match status" value="1"/>
</dbReference>
<dbReference type="PROSITE" id="PS50011">
    <property type="entry name" value="PROTEIN_KINASE_DOM"/>
    <property type="match status" value="1"/>
</dbReference>
<name>A0A2R5GI25_9STRA</name>
<dbReference type="InterPro" id="IPR000719">
    <property type="entry name" value="Prot_kinase_dom"/>
</dbReference>
<feature type="domain" description="Protein kinase" evidence="6">
    <location>
        <begin position="1"/>
        <end position="184"/>
    </location>
</feature>
<keyword evidence="5" id="KW-0067">ATP-binding</keyword>
<dbReference type="SUPFAM" id="SSF56112">
    <property type="entry name" value="Protein kinase-like (PK-like)"/>
    <property type="match status" value="1"/>
</dbReference>
<evidence type="ECO:0000256" key="5">
    <source>
        <dbReference type="ARBA" id="ARBA00022840"/>
    </source>
</evidence>
<protein>
    <submittedName>
        <fullName evidence="7">Protein kinase, putative</fullName>
    </submittedName>
</protein>
<dbReference type="PANTHER" id="PTHR24351">
    <property type="entry name" value="RIBOSOMAL PROTEIN S6 KINASE"/>
    <property type="match status" value="1"/>
</dbReference>
<keyword evidence="2" id="KW-0808">Transferase</keyword>
<dbReference type="GO" id="GO:0004674">
    <property type="term" value="F:protein serine/threonine kinase activity"/>
    <property type="evidence" value="ECO:0007669"/>
    <property type="project" value="UniProtKB-KW"/>
</dbReference>
<organism evidence="7 8">
    <name type="scientific">Hondaea fermentalgiana</name>
    <dbReference type="NCBI Taxonomy" id="2315210"/>
    <lineage>
        <taxon>Eukaryota</taxon>
        <taxon>Sar</taxon>
        <taxon>Stramenopiles</taxon>
        <taxon>Bigyra</taxon>
        <taxon>Labyrinthulomycetes</taxon>
        <taxon>Thraustochytrida</taxon>
        <taxon>Thraustochytriidae</taxon>
        <taxon>Hondaea</taxon>
    </lineage>
</organism>
<reference evidence="7 8" key="1">
    <citation type="submission" date="2017-12" db="EMBL/GenBank/DDBJ databases">
        <title>Sequencing, de novo assembly and annotation of complete genome of a new Thraustochytrid species, strain FCC1311.</title>
        <authorList>
            <person name="Sedici K."/>
            <person name="Godart F."/>
            <person name="Aiese Cigliano R."/>
            <person name="Sanseverino W."/>
            <person name="Barakat M."/>
            <person name="Ortet P."/>
            <person name="Marechal E."/>
            <person name="Cagnac O."/>
            <person name="Amato A."/>
        </authorList>
    </citation>
    <scope>NUCLEOTIDE SEQUENCE [LARGE SCALE GENOMIC DNA]</scope>
</reference>
<evidence type="ECO:0000313" key="8">
    <source>
        <dbReference type="Proteomes" id="UP000241890"/>
    </source>
</evidence>
<keyword evidence="1" id="KW-0723">Serine/threonine-protein kinase</keyword>
<dbReference type="Pfam" id="PF00069">
    <property type="entry name" value="Pkinase"/>
    <property type="match status" value="1"/>
</dbReference>
<sequence>MEHGSPSLRQIRGIAKEITGGIRFLHENQIIHGDIKPENIGIAEDGHIRIFDFGLATIVQADEEGRLCKIVSPYGTTAYSSPEKLQGKPHGFEVDWWGFAVVLFELAHDELPWLGSTPEETCSLICEAPLCIPGDEETVAEHEELDNEEEACNDLLHEMLAFKDPEERLGYHEGWREVSAHPFLLDEDL</sequence>
<evidence type="ECO:0000259" key="6">
    <source>
        <dbReference type="PROSITE" id="PS50011"/>
    </source>
</evidence>
<accession>A0A2R5GI25</accession>
<evidence type="ECO:0000313" key="7">
    <source>
        <dbReference type="EMBL" id="GBG27941.1"/>
    </source>
</evidence>
<dbReference type="OrthoDB" id="40161at2759"/>
<dbReference type="InParanoid" id="A0A2R5GI25"/>
<gene>
    <name evidence="7" type="ORF">FCC1311_041642</name>
</gene>
<dbReference type="Proteomes" id="UP000241890">
    <property type="component" value="Unassembled WGS sequence"/>
</dbReference>
<evidence type="ECO:0000256" key="3">
    <source>
        <dbReference type="ARBA" id="ARBA00022741"/>
    </source>
</evidence>
<keyword evidence="4 7" id="KW-0418">Kinase</keyword>
<dbReference type="EMBL" id="BEYU01000037">
    <property type="protein sequence ID" value="GBG27941.1"/>
    <property type="molecule type" value="Genomic_DNA"/>
</dbReference>
<dbReference type="GO" id="GO:0005524">
    <property type="term" value="F:ATP binding"/>
    <property type="evidence" value="ECO:0007669"/>
    <property type="project" value="UniProtKB-KW"/>
</dbReference>
<proteinExistence type="predicted"/>